<dbReference type="SUPFAM" id="SSF49830">
    <property type="entry name" value="ENV polyprotein, receptor-binding domain"/>
    <property type="match status" value="1"/>
</dbReference>
<name>A0A8C8W4P0_PERMB</name>
<reference evidence="3 4" key="1">
    <citation type="submission" date="2018-10" db="EMBL/GenBank/DDBJ databases">
        <title>Improved assembly of the deer mouse Peromyscus maniculatus genome.</title>
        <authorList>
            <person name="Lassance J.-M."/>
            <person name="Hoekstra H.E."/>
        </authorList>
    </citation>
    <scope>NUCLEOTIDE SEQUENCE [LARGE SCALE GENOMIC DNA]</scope>
</reference>
<dbReference type="InterPro" id="IPR018154">
    <property type="entry name" value="TLV/ENV_coat_polyprotein"/>
</dbReference>
<dbReference type="Gene3D" id="1.10.287.210">
    <property type="match status" value="1"/>
</dbReference>
<evidence type="ECO:0008006" key="5">
    <source>
        <dbReference type="Google" id="ProtNLM"/>
    </source>
</evidence>
<dbReference type="GeneTree" id="ENSGT00690000102286"/>
<feature type="region of interest" description="Disordered" evidence="1">
    <location>
        <begin position="222"/>
        <end position="242"/>
    </location>
</feature>
<organism evidence="3 4">
    <name type="scientific">Peromyscus maniculatus bairdii</name>
    <name type="common">Prairie deer mouse</name>
    <dbReference type="NCBI Taxonomy" id="230844"/>
    <lineage>
        <taxon>Eukaryota</taxon>
        <taxon>Metazoa</taxon>
        <taxon>Chordata</taxon>
        <taxon>Craniata</taxon>
        <taxon>Vertebrata</taxon>
        <taxon>Euteleostomi</taxon>
        <taxon>Mammalia</taxon>
        <taxon>Eutheria</taxon>
        <taxon>Euarchontoglires</taxon>
        <taxon>Glires</taxon>
        <taxon>Rodentia</taxon>
        <taxon>Myomorpha</taxon>
        <taxon>Muroidea</taxon>
        <taxon>Cricetidae</taxon>
        <taxon>Neotominae</taxon>
        <taxon>Peromyscus</taxon>
    </lineage>
</organism>
<dbReference type="InterPro" id="IPR008981">
    <property type="entry name" value="FMuLV_rcpt-bd"/>
</dbReference>
<dbReference type="SUPFAM" id="SSF58069">
    <property type="entry name" value="Virus ectodomain"/>
    <property type="match status" value="1"/>
</dbReference>
<reference evidence="3" key="3">
    <citation type="submission" date="2025-09" db="UniProtKB">
        <authorList>
            <consortium name="Ensembl"/>
        </authorList>
    </citation>
    <scope>IDENTIFICATION</scope>
</reference>
<dbReference type="AlphaFoldDB" id="A0A8C8W4P0"/>
<dbReference type="Ensembl" id="ENSPEMT00000033926.1">
    <property type="protein sequence ID" value="ENSPEMP00000035680.1"/>
    <property type="gene ID" value="ENSPEMG00000029891.1"/>
</dbReference>
<evidence type="ECO:0000313" key="4">
    <source>
        <dbReference type="Proteomes" id="UP000694547"/>
    </source>
</evidence>
<feature type="compositionally biased region" description="Low complexity" evidence="1">
    <location>
        <begin position="232"/>
        <end position="242"/>
    </location>
</feature>
<sequence>CLTPAFSGLLHRVCPYGPVVARVSIPHSVKKLTLQVISQTGETAEHTLVGPAPKPAFGTPPTRGPGCATIATRCLLSLYDFYGCPKDGRSRALVARCGEYEEFFCKAWSCETTGAAYWKPSSSWDLITVSRGYVKRGQCHATQKELQPQYGKSLPLNISFTPKGKDFIGWPAGETWGLRWYLDGWDAGITFKIHLKIENTHTTPIGPSRVLPEFSGRIPVPAKGAITPGPTPSSTSTPPVRSMSPVITQNTGNRLFSLVQGAYTALNATSPDKTLNCWLCLTSSPPYYEGIAFQSAASNLTSPRGLCAALKEECCFYADHTGTVRESMEKLRERLAQRKREFEDQHRWFESWLQGSPWLSTLLPTILAPLIVFLLLITFGPCAFQRLTQFIKSQIDSALPQHVSIHYHRIDYEEASQEPHQGLRFSVLRP</sequence>
<dbReference type="Pfam" id="PF00429">
    <property type="entry name" value="TLV_coat"/>
    <property type="match status" value="2"/>
</dbReference>
<dbReference type="PANTHER" id="PTHR10424:SF72">
    <property type="entry name" value="BC035947 PROTEIN-RELATED"/>
    <property type="match status" value="1"/>
</dbReference>
<keyword evidence="2" id="KW-0812">Transmembrane</keyword>
<evidence type="ECO:0000256" key="2">
    <source>
        <dbReference type="SAM" id="Phobius"/>
    </source>
</evidence>
<reference evidence="3" key="2">
    <citation type="submission" date="2025-08" db="UniProtKB">
        <authorList>
            <consortium name="Ensembl"/>
        </authorList>
    </citation>
    <scope>IDENTIFICATION</scope>
</reference>
<dbReference type="Gene3D" id="3.90.310.10">
    <property type="entry name" value="ENV polyprotein, receptor-binding domain"/>
    <property type="match status" value="1"/>
</dbReference>
<evidence type="ECO:0000313" key="3">
    <source>
        <dbReference type="Ensembl" id="ENSPEMP00000035680.1"/>
    </source>
</evidence>
<dbReference type="PANTHER" id="PTHR10424">
    <property type="entry name" value="VIRAL ENVELOPE PROTEIN"/>
    <property type="match status" value="1"/>
</dbReference>
<keyword evidence="4" id="KW-1185">Reference proteome</keyword>
<feature type="transmembrane region" description="Helical" evidence="2">
    <location>
        <begin position="366"/>
        <end position="384"/>
    </location>
</feature>
<evidence type="ECO:0000256" key="1">
    <source>
        <dbReference type="SAM" id="MobiDB-lite"/>
    </source>
</evidence>
<dbReference type="Proteomes" id="UP000694547">
    <property type="component" value="Chromosome 1"/>
</dbReference>
<keyword evidence="2" id="KW-1133">Transmembrane helix</keyword>
<keyword evidence="2" id="KW-0472">Membrane</keyword>
<accession>A0A8C8W4P0</accession>
<protein>
    <recommendedName>
        <fullName evidence="5">MLV-related proviral Env polyprotein-like</fullName>
    </recommendedName>
</protein>
<proteinExistence type="predicted"/>